<evidence type="ECO:0000313" key="3">
    <source>
        <dbReference type="Proteomes" id="UP000288216"/>
    </source>
</evidence>
<feature type="non-terminal residue" evidence="2">
    <location>
        <position position="60"/>
    </location>
</feature>
<organism evidence="2 3">
    <name type="scientific">Scyliorhinus torazame</name>
    <name type="common">Cloudy catshark</name>
    <name type="synonym">Catulus torazame</name>
    <dbReference type="NCBI Taxonomy" id="75743"/>
    <lineage>
        <taxon>Eukaryota</taxon>
        <taxon>Metazoa</taxon>
        <taxon>Chordata</taxon>
        <taxon>Craniata</taxon>
        <taxon>Vertebrata</taxon>
        <taxon>Chondrichthyes</taxon>
        <taxon>Elasmobranchii</taxon>
        <taxon>Galeomorphii</taxon>
        <taxon>Galeoidea</taxon>
        <taxon>Carcharhiniformes</taxon>
        <taxon>Scyliorhinidae</taxon>
        <taxon>Scyliorhinus</taxon>
    </lineage>
</organism>
<evidence type="ECO:0000313" key="2">
    <source>
        <dbReference type="EMBL" id="GCB84681.1"/>
    </source>
</evidence>
<gene>
    <name evidence="2" type="ORF">scyTo_0025257</name>
</gene>
<name>A0A401QH05_SCYTO</name>
<keyword evidence="3" id="KW-1185">Reference proteome</keyword>
<sequence length="60" mass="6656">MNFNVKCTDSTEHKKPNDEYSSDEDNLACDNSLVVDTIETIEEHDATMATPHPVNSIDSS</sequence>
<comment type="caution">
    <text evidence="2">The sequence shown here is derived from an EMBL/GenBank/DDBJ whole genome shotgun (WGS) entry which is preliminary data.</text>
</comment>
<proteinExistence type="predicted"/>
<dbReference type="AlphaFoldDB" id="A0A401QH05"/>
<dbReference type="Proteomes" id="UP000288216">
    <property type="component" value="Unassembled WGS sequence"/>
</dbReference>
<feature type="region of interest" description="Disordered" evidence="1">
    <location>
        <begin position="1"/>
        <end position="25"/>
    </location>
</feature>
<dbReference type="EMBL" id="BFAA01079409">
    <property type="protein sequence ID" value="GCB84681.1"/>
    <property type="molecule type" value="Genomic_DNA"/>
</dbReference>
<accession>A0A401QH05</accession>
<protein>
    <submittedName>
        <fullName evidence="2">Uncharacterized protein</fullName>
    </submittedName>
</protein>
<evidence type="ECO:0000256" key="1">
    <source>
        <dbReference type="SAM" id="MobiDB-lite"/>
    </source>
</evidence>
<feature type="compositionally biased region" description="Basic and acidic residues" evidence="1">
    <location>
        <begin position="9"/>
        <end position="18"/>
    </location>
</feature>
<reference evidence="2 3" key="1">
    <citation type="journal article" date="2018" name="Nat. Ecol. Evol.">
        <title>Shark genomes provide insights into elasmobranch evolution and the origin of vertebrates.</title>
        <authorList>
            <person name="Hara Y"/>
            <person name="Yamaguchi K"/>
            <person name="Onimaru K"/>
            <person name="Kadota M"/>
            <person name="Koyanagi M"/>
            <person name="Keeley SD"/>
            <person name="Tatsumi K"/>
            <person name="Tanaka K"/>
            <person name="Motone F"/>
            <person name="Kageyama Y"/>
            <person name="Nozu R"/>
            <person name="Adachi N"/>
            <person name="Nishimura O"/>
            <person name="Nakagawa R"/>
            <person name="Tanegashima C"/>
            <person name="Kiyatake I"/>
            <person name="Matsumoto R"/>
            <person name="Murakumo K"/>
            <person name="Nishida K"/>
            <person name="Terakita A"/>
            <person name="Kuratani S"/>
            <person name="Sato K"/>
            <person name="Hyodo S Kuraku.S."/>
        </authorList>
    </citation>
    <scope>NUCLEOTIDE SEQUENCE [LARGE SCALE GENOMIC DNA]</scope>
</reference>